<proteinExistence type="predicted"/>
<organism evidence="2 3">
    <name type="scientific">Sporichthya brevicatena</name>
    <dbReference type="NCBI Taxonomy" id="171442"/>
    <lineage>
        <taxon>Bacteria</taxon>
        <taxon>Bacillati</taxon>
        <taxon>Actinomycetota</taxon>
        <taxon>Actinomycetes</taxon>
        <taxon>Sporichthyales</taxon>
        <taxon>Sporichthyaceae</taxon>
        <taxon>Sporichthya</taxon>
    </lineage>
</organism>
<gene>
    <name evidence="2" type="ORF">GCM10009547_48980</name>
</gene>
<dbReference type="RefSeq" id="WP_344609838.1">
    <property type="nucleotide sequence ID" value="NZ_BAAAHE010000068.1"/>
</dbReference>
<dbReference type="Gene3D" id="3.40.50.300">
    <property type="entry name" value="P-loop containing nucleotide triphosphate hydrolases"/>
    <property type="match status" value="1"/>
</dbReference>
<dbReference type="SMART" id="SM00833">
    <property type="entry name" value="CobW_C"/>
    <property type="match status" value="1"/>
</dbReference>
<evidence type="ECO:0000313" key="2">
    <source>
        <dbReference type="EMBL" id="GAA0639105.1"/>
    </source>
</evidence>
<comment type="caution">
    <text evidence="2">The sequence shown here is derived from an EMBL/GenBank/DDBJ whole genome shotgun (WGS) entry which is preliminary data.</text>
</comment>
<keyword evidence="3" id="KW-1185">Reference proteome</keyword>
<dbReference type="Pfam" id="PF07683">
    <property type="entry name" value="CobW_C"/>
    <property type="match status" value="1"/>
</dbReference>
<name>A0ABP3SL00_9ACTN</name>
<dbReference type="SUPFAM" id="SSF90002">
    <property type="entry name" value="Hypothetical protein YjiA, C-terminal domain"/>
    <property type="match status" value="1"/>
</dbReference>
<dbReference type="PANTHER" id="PTHR43603">
    <property type="entry name" value="COBW DOMAIN-CONTAINING PROTEIN DDB_G0274527"/>
    <property type="match status" value="1"/>
</dbReference>
<protein>
    <submittedName>
        <fullName evidence="2">GTP-binding protein</fullName>
    </submittedName>
</protein>
<evidence type="ECO:0000259" key="1">
    <source>
        <dbReference type="SMART" id="SM00833"/>
    </source>
</evidence>
<accession>A0ABP3SL00</accession>
<dbReference type="Proteomes" id="UP001500957">
    <property type="component" value="Unassembled WGS sequence"/>
</dbReference>
<dbReference type="EMBL" id="BAAAHE010000068">
    <property type="protein sequence ID" value="GAA0639105.1"/>
    <property type="molecule type" value="Genomic_DNA"/>
</dbReference>
<dbReference type="InterPro" id="IPR027417">
    <property type="entry name" value="P-loop_NTPase"/>
</dbReference>
<evidence type="ECO:0000313" key="3">
    <source>
        <dbReference type="Proteomes" id="UP001500957"/>
    </source>
</evidence>
<reference evidence="3" key="1">
    <citation type="journal article" date="2019" name="Int. J. Syst. Evol. Microbiol.">
        <title>The Global Catalogue of Microorganisms (GCM) 10K type strain sequencing project: providing services to taxonomists for standard genome sequencing and annotation.</title>
        <authorList>
            <consortium name="The Broad Institute Genomics Platform"/>
            <consortium name="The Broad Institute Genome Sequencing Center for Infectious Disease"/>
            <person name="Wu L."/>
            <person name="Ma J."/>
        </authorList>
    </citation>
    <scope>NUCLEOTIDE SEQUENCE [LARGE SCALE GENOMIC DNA]</scope>
    <source>
        <strain evidence="3">JCM 10671</strain>
    </source>
</reference>
<feature type="domain" description="CobW C-terminal" evidence="1">
    <location>
        <begin position="231"/>
        <end position="320"/>
    </location>
</feature>
<dbReference type="InterPro" id="IPR011629">
    <property type="entry name" value="CobW-like_C"/>
</dbReference>
<sequence length="346" mass="37815">MVPLVVVSSIDPVMPQVLASGLLCDVPDLTVIRHEIYAAEHRLRRVVTRADRVEEDVDVELEHTCLSCALRADIVPTVVRVAAQQPAAIALVLPVTADPVPAVHALARLRGDGVRVRATVAAVDAHRFEWDLLGNDLLAERDLAFTPEDRRSVGEALARQVESADVLALDGDLGRRASVLLDHLVGGEPRRVGLLDLQPADVLDHTTPFSWIGRGDPARARPTGAAADCGIWTVDLQSWRPFHPHRLRAQLERLGTGPLRARGYFWLPTRSGLRFIWDGVGGQLSVGDVGSWAGPPSTRLVITGTERDPEDLRDAFDTALMTEAELVDGSDGWRDRDDGWDELLGR</sequence>
<dbReference type="InterPro" id="IPR051927">
    <property type="entry name" value="Zn_Chap_cDPG_Synth"/>
</dbReference>
<dbReference type="PANTHER" id="PTHR43603:SF1">
    <property type="entry name" value="ZINC-REGULATED GTPASE METALLOPROTEIN ACTIVATOR 1"/>
    <property type="match status" value="1"/>
</dbReference>